<reference evidence="4" key="1">
    <citation type="submission" date="2019-04" db="EMBL/GenBank/DDBJ databases">
        <title>Friends and foes A comparative genomics studyof 23 Aspergillus species from section Flavi.</title>
        <authorList>
            <consortium name="DOE Joint Genome Institute"/>
            <person name="Kjaerbolling I."/>
            <person name="Vesth T."/>
            <person name="Frisvad J.C."/>
            <person name="Nybo J.L."/>
            <person name="Theobald S."/>
            <person name="Kildgaard S."/>
            <person name="Isbrandt T."/>
            <person name="Kuo A."/>
            <person name="Sato A."/>
            <person name="Lyhne E.K."/>
            <person name="Kogle M.E."/>
            <person name="Wiebenga A."/>
            <person name="Kun R.S."/>
            <person name="Lubbers R.J."/>
            <person name="Makela M.R."/>
            <person name="Barry K."/>
            <person name="Chovatia M."/>
            <person name="Clum A."/>
            <person name="Daum C."/>
            <person name="Haridas S."/>
            <person name="He G."/>
            <person name="LaButti K."/>
            <person name="Lipzen A."/>
            <person name="Mondo S."/>
            <person name="Riley R."/>
            <person name="Salamov A."/>
            <person name="Simmons B.A."/>
            <person name="Magnuson J.K."/>
            <person name="Henrissat B."/>
            <person name="Mortensen U.H."/>
            <person name="Larsen T.O."/>
            <person name="Devries R.P."/>
            <person name="Grigoriev I.V."/>
            <person name="Machida M."/>
            <person name="Baker S.E."/>
            <person name="Andersen M.R."/>
        </authorList>
    </citation>
    <scope>NUCLEOTIDE SEQUENCE [LARGE SCALE GENOMIC DNA]</scope>
    <source>
        <strain evidence="4">CBS 130015</strain>
    </source>
</reference>
<evidence type="ECO:0000256" key="1">
    <source>
        <dbReference type="ARBA" id="ARBA00009809"/>
    </source>
</evidence>
<evidence type="ECO:0000313" key="3">
    <source>
        <dbReference type="EMBL" id="KAE8307478.1"/>
    </source>
</evidence>
<proteinExistence type="inferred from homology"/>
<accession>A0A5N6VGS6</accession>
<dbReference type="GO" id="GO:0005975">
    <property type="term" value="P:carbohydrate metabolic process"/>
    <property type="evidence" value="ECO:0007669"/>
    <property type="project" value="InterPro"/>
</dbReference>
<sequence length="249" mass="27569">MLAGEYAPFRHPVPSVWLDASEKVKALGFNAIPFYGLLRTTAPDLLAAIDNYMSHVYKIIADAQITNGGPATLLKAENEYSMFEGEALGPDRQYMQYFIDKARDAGIVVPITSNDASNNGYNAPGTGLGAVDIYGYDQYPIGVGWYNLCDWPAGLQVDLCIRCQKLSLYSIGGGTNWGNLGYLDFYSSYDLGAMIAEDGTVTREKYSEAKSQGQFFKVALATTLHDLSNQIQPRCCLLHDIHVYRRVRY</sequence>
<dbReference type="PANTHER" id="PTHR23421">
    <property type="entry name" value="BETA-GALACTOSIDASE RELATED"/>
    <property type="match status" value="1"/>
</dbReference>
<keyword evidence="4" id="KW-1185">Reference proteome</keyword>
<dbReference type="Pfam" id="PF01301">
    <property type="entry name" value="Glyco_hydro_35"/>
    <property type="match status" value="2"/>
</dbReference>
<dbReference type="InterPro" id="IPR031330">
    <property type="entry name" value="Gly_Hdrlase_35_cat"/>
</dbReference>
<feature type="domain" description="Glycoside hydrolase 35 catalytic" evidence="2">
    <location>
        <begin position="38"/>
        <end position="141"/>
    </location>
</feature>
<keyword evidence="3" id="KW-0378">Hydrolase</keyword>
<name>A0A5N6VGS6_9EURO</name>
<dbReference type="InterPro" id="IPR001944">
    <property type="entry name" value="Glycoside_Hdrlase_35"/>
</dbReference>
<gene>
    <name evidence="3" type="ORF">BDV41DRAFT_569045</name>
</gene>
<comment type="similarity">
    <text evidence="1">Belongs to the glycosyl hydrolase 35 family.</text>
</comment>
<dbReference type="InterPro" id="IPR017853">
    <property type="entry name" value="GH"/>
</dbReference>
<dbReference type="SUPFAM" id="SSF51445">
    <property type="entry name" value="(Trans)glycosidases"/>
    <property type="match status" value="1"/>
</dbReference>
<evidence type="ECO:0000259" key="2">
    <source>
        <dbReference type="Pfam" id="PF01301"/>
    </source>
</evidence>
<evidence type="ECO:0000313" key="4">
    <source>
        <dbReference type="Proteomes" id="UP000325433"/>
    </source>
</evidence>
<dbReference type="EMBL" id="ML738406">
    <property type="protein sequence ID" value="KAE8307478.1"/>
    <property type="molecule type" value="Genomic_DNA"/>
</dbReference>
<organism evidence="3 4">
    <name type="scientific">Aspergillus transmontanensis</name>
    <dbReference type="NCBI Taxonomy" id="1034304"/>
    <lineage>
        <taxon>Eukaryota</taxon>
        <taxon>Fungi</taxon>
        <taxon>Dikarya</taxon>
        <taxon>Ascomycota</taxon>
        <taxon>Pezizomycotina</taxon>
        <taxon>Eurotiomycetes</taxon>
        <taxon>Eurotiomycetidae</taxon>
        <taxon>Eurotiales</taxon>
        <taxon>Aspergillaceae</taxon>
        <taxon>Aspergillus</taxon>
        <taxon>Aspergillus subgen. Circumdati</taxon>
    </lineage>
</organism>
<dbReference type="Gene3D" id="3.20.20.80">
    <property type="entry name" value="Glycosidases"/>
    <property type="match status" value="2"/>
</dbReference>
<dbReference type="GO" id="GO:0004553">
    <property type="term" value="F:hydrolase activity, hydrolyzing O-glycosyl compounds"/>
    <property type="evidence" value="ECO:0007669"/>
    <property type="project" value="InterPro"/>
</dbReference>
<dbReference type="AlphaFoldDB" id="A0A5N6VGS6"/>
<dbReference type="Proteomes" id="UP000325433">
    <property type="component" value="Unassembled WGS sequence"/>
</dbReference>
<protein>
    <submittedName>
        <fullName evidence="3">Glycoside hydrolase superfamily</fullName>
    </submittedName>
</protein>
<feature type="domain" description="Glycoside hydrolase 35 catalytic" evidence="2">
    <location>
        <begin position="165"/>
        <end position="211"/>
    </location>
</feature>